<gene>
    <name evidence="1" type="ORF">DERYTH_LOCUS24717</name>
</gene>
<comment type="caution">
    <text evidence="1">The sequence shown here is derived from an EMBL/GenBank/DDBJ whole genome shotgun (WGS) entry which is preliminary data.</text>
</comment>
<dbReference type="OrthoDB" id="2420899at2759"/>
<feature type="non-terminal residue" evidence="1">
    <location>
        <position position="50"/>
    </location>
</feature>
<protein>
    <submittedName>
        <fullName evidence="1">2597_t:CDS:1</fullName>
    </submittedName>
</protein>
<sequence>MSELNPPKIIATDGIAQIEGFVNGNETLKPVDLIVKGSLPSWLKGELFTV</sequence>
<reference evidence="1" key="1">
    <citation type="submission" date="2021-06" db="EMBL/GenBank/DDBJ databases">
        <authorList>
            <person name="Kallberg Y."/>
            <person name="Tangrot J."/>
            <person name="Rosling A."/>
        </authorList>
    </citation>
    <scope>NUCLEOTIDE SEQUENCE</scope>
    <source>
        <strain evidence="1">MA453B</strain>
    </source>
</reference>
<accession>A0A9N9P654</accession>
<name>A0A9N9P654_9GLOM</name>
<dbReference type="AlphaFoldDB" id="A0A9N9P654"/>
<organism evidence="1 2">
    <name type="scientific">Dentiscutata erythropus</name>
    <dbReference type="NCBI Taxonomy" id="1348616"/>
    <lineage>
        <taxon>Eukaryota</taxon>
        <taxon>Fungi</taxon>
        <taxon>Fungi incertae sedis</taxon>
        <taxon>Mucoromycota</taxon>
        <taxon>Glomeromycotina</taxon>
        <taxon>Glomeromycetes</taxon>
        <taxon>Diversisporales</taxon>
        <taxon>Gigasporaceae</taxon>
        <taxon>Dentiscutata</taxon>
    </lineage>
</organism>
<evidence type="ECO:0000313" key="2">
    <source>
        <dbReference type="Proteomes" id="UP000789405"/>
    </source>
</evidence>
<dbReference type="EMBL" id="CAJVPY010042773">
    <property type="protein sequence ID" value="CAG8807613.1"/>
    <property type="molecule type" value="Genomic_DNA"/>
</dbReference>
<proteinExistence type="predicted"/>
<evidence type="ECO:0000313" key="1">
    <source>
        <dbReference type="EMBL" id="CAG8807613.1"/>
    </source>
</evidence>
<keyword evidence="2" id="KW-1185">Reference proteome</keyword>
<dbReference type="Proteomes" id="UP000789405">
    <property type="component" value="Unassembled WGS sequence"/>
</dbReference>